<dbReference type="PANTHER" id="PTHR34482">
    <property type="entry name" value="DNA DAMAGE-INDUCIBLE PROTEIN 1-LIKE"/>
    <property type="match status" value="1"/>
</dbReference>
<dbReference type="Proteomes" id="UP000325315">
    <property type="component" value="Unassembled WGS sequence"/>
</dbReference>
<dbReference type="EMBL" id="SMMG02000002">
    <property type="protein sequence ID" value="KAA3484246.1"/>
    <property type="molecule type" value="Genomic_DNA"/>
</dbReference>
<dbReference type="GO" id="GO:0032259">
    <property type="term" value="P:methylation"/>
    <property type="evidence" value="ECO:0007669"/>
    <property type="project" value="UniProtKB-KW"/>
</dbReference>
<feature type="domain" description="Retrotransposon gag" evidence="1">
    <location>
        <begin position="15"/>
        <end position="108"/>
    </location>
</feature>
<dbReference type="InterPro" id="IPR005162">
    <property type="entry name" value="Retrotrans_gag_dom"/>
</dbReference>
<dbReference type="Pfam" id="PF03732">
    <property type="entry name" value="Retrotrans_gag"/>
    <property type="match status" value="1"/>
</dbReference>
<dbReference type="PANTHER" id="PTHR34482:SF36">
    <property type="entry name" value="RETROTRANSPOSON GAG DOMAIN-CONTAINING PROTEIN"/>
    <property type="match status" value="1"/>
</dbReference>
<proteinExistence type="predicted"/>
<dbReference type="AlphaFoldDB" id="A0A5B6WSI0"/>
<keyword evidence="2" id="KW-0808">Transferase</keyword>
<organism evidence="2 3">
    <name type="scientific">Gossypium australe</name>
    <dbReference type="NCBI Taxonomy" id="47621"/>
    <lineage>
        <taxon>Eukaryota</taxon>
        <taxon>Viridiplantae</taxon>
        <taxon>Streptophyta</taxon>
        <taxon>Embryophyta</taxon>
        <taxon>Tracheophyta</taxon>
        <taxon>Spermatophyta</taxon>
        <taxon>Magnoliopsida</taxon>
        <taxon>eudicotyledons</taxon>
        <taxon>Gunneridae</taxon>
        <taxon>Pentapetalae</taxon>
        <taxon>rosids</taxon>
        <taxon>malvids</taxon>
        <taxon>Malvales</taxon>
        <taxon>Malvaceae</taxon>
        <taxon>Malvoideae</taxon>
        <taxon>Gossypium</taxon>
    </lineage>
</organism>
<evidence type="ECO:0000313" key="2">
    <source>
        <dbReference type="EMBL" id="KAA3484246.1"/>
    </source>
</evidence>
<reference evidence="3" key="1">
    <citation type="journal article" date="2019" name="Plant Biotechnol. J.">
        <title>Genome sequencing of the Australian wild diploid species Gossypium australe highlights disease resistance and delayed gland morphogenesis.</title>
        <authorList>
            <person name="Cai Y."/>
            <person name="Cai X."/>
            <person name="Wang Q."/>
            <person name="Wang P."/>
            <person name="Zhang Y."/>
            <person name="Cai C."/>
            <person name="Xu Y."/>
            <person name="Wang K."/>
            <person name="Zhou Z."/>
            <person name="Wang C."/>
            <person name="Geng S."/>
            <person name="Li B."/>
            <person name="Dong Q."/>
            <person name="Hou Y."/>
            <person name="Wang H."/>
            <person name="Ai P."/>
            <person name="Liu Z."/>
            <person name="Yi F."/>
            <person name="Sun M."/>
            <person name="An G."/>
            <person name="Cheng J."/>
            <person name="Zhang Y."/>
            <person name="Shi Q."/>
            <person name="Xie Y."/>
            <person name="Shi X."/>
            <person name="Chang Y."/>
            <person name="Huang F."/>
            <person name="Chen Y."/>
            <person name="Hong S."/>
            <person name="Mi L."/>
            <person name="Sun Q."/>
            <person name="Zhang L."/>
            <person name="Zhou B."/>
            <person name="Peng R."/>
            <person name="Zhang X."/>
            <person name="Liu F."/>
        </authorList>
    </citation>
    <scope>NUCLEOTIDE SEQUENCE [LARGE SCALE GENOMIC DNA]</scope>
    <source>
        <strain evidence="3">cv. PA1801</strain>
    </source>
</reference>
<accession>A0A5B6WSI0</accession>
<sequence length="117" mass="13661">MDDLDFTKEEKLKGVVSLLRDEAYQWWLTVRDGTVADRITWDFFKSVFQSKYIGLSYVDAQHRAFLNLFQGNKSVAKYEAEFLRLSFYARGIVATDHERCVQFEDGLRGELRVLIAP</sequence>
<keyword evidence="2" id="KW-0489">Methyltransferase</keyword>
<name>A0A5B6WSI0_9ROSI</name>
<protein>
    <submittedName>
        <fullName evidence="2">Pyridoxal-phosphate-dependent serine hydroxymethyltransferase</fullName>
    </submittedName>
</protein>
<evidence type="ECO:0000313" key="3">
    <source>
        <dbReference type="Proteomes" id="UP000325315"/>
    </source>
</evidence>
<gene>
    <name evidence="2" type="ORF">EPI10_006341</name>
</gene>
<comment type="caution">
    <text evidence="2">The sequence shown here is derived from an EMBL/GenBank/DDBJ whole genome shotgun (WGS) entry which is preliminary data.</text>
</comment>
<evidence type="ECO:0000259" key="1">
    <source>
        <dbReference type="Pfam" id="PF03732"/>
    </source>
</evidence>
<dbReference type="OrthoDB" id="2272416at2759"/>
<keyword evidence="3" id="KW-1185">Reference proteome</keyword>
<dbReference type="GO" id="GO:0008168">
    <property type="term" value="F:methyltransferase activity"/>
    <property type="evidence" value="ECO:0007669"/>
    <property type="project" value="UniProtKB-KW"/>
</dbReference>